<keyword evidence="11" id="KW-0472">Membrane</keyword>
<evidence type="ECO:0000256" key="7">
    <source>
        <dbReference type="ARBA" id="ARBA00022777"/>
    </source>
</evidence>
<dbReference type="PROSITE" id="PS50885">
    <property type="entry name" value="HAMP"/>
    <property type="match status" value="1"/>
</dbReference>
<accession>A0A1X0IFZ0</accession>
<evidence type="ECO:0000256" key="5">
    <source>
        <dbReference type="ARBA" id="ARBA00022679"/>
    </source>
</evidence>
<evidence type="ECO:0000256" key="3">
    <source>
        <dbReference type="ARBA" id="ARBA00012438"/>
    </source>
</evidence>
<dbReference type="STRING" id="590652.BST39_05685"/>
<dbReference type="InterPro" id="IPR005467">
    <property type="entry name" value="His_kinase_dom"/>
</dbReference>
<dbReference type="Pfam" id="PF02518">
    <property type="entry name" value="HATPase_c"/>
    <property type="match status" value="1"/>
</dbReference>
<dbReference type="Pfam" id="PF05227">
    <property type="entry name" value="CHASE3"/>
    <property type="match status" value="1"/>
</dbReference>
<protein>
    <recommendedName>
        <fullName evidence="3">histidine kinase</fullName>
        <ecNumber evidence="3">2.7.13.3</ecNumber>
    </recommendedName>
</protein>
<dbReference type="PANTHER" id="PTHR43304:SF1">
    <property type="entry name" value="PAC DOMAIN-CONTAINING PROTEIN"/>
    <property type="match status" value="1"/>
</dbReference>
<organism evidence="14 15">
    <name type="scientific">Mycobacterium paraseoulense</name>
    <dbReference type="NCBI Taxonomy" id="590652"/>
    <lineage>
        <taxon>Bacteria</taxon>
        <taxon>Bacillati</taxon>
        <taxon>Actinomycetota</taxon>
        <taxon>Actinomycetes</taxon>
        <taxon>Mycobacteriales</taxon>
        <taxon>Mycobacteriaceae</taxon>
        <taxon>Mycobacterium</taxon>
    </lineage>
</organism>
<reference evidence="14 15" key="1">
    <citation type="submission" date="2017-02" db="EMBL/GenBank/DDBJ databases">
        <title>The new phylogeny of genus Mycobacterium.</title>
        <authorList>
            <person name="Tortoli E."/>
            <person name="Trovato A."/>
            <person name="Cirillo D.M."/>
        </authorList>
    </citation>
    <scope>NUCLEOTIDE SEQUENCE [LARGE SCALE GENOMIC DNA]</scope>
    <source>
        <strain evidence="14 15">DSM 45000</strain>
    </source>
</reference>
<evidence type="ECO:0000256" key="9">
    <source>
        <dbReference type="ARBA" id="ARBA00023012"/>
    </source>
</evidence>
<comment type="caution">
    <text evidence="14">The sequence shown here is derived from an EMBL/GenBank/DDBJ whole genome shotgun (WGS) entry which is preliminary data.</text>
</comment>
<dbReference type="Gene3D" id="1.10.287.130">
    <property type="match status" value="1"/>
</dbReference>
<dbReference type="InterPro" id="IPR003594">
    <property type="entry name" value="HATPase_dom"/>
</dbReference>
<dbReference type="AlphaFoldDB" id="A0A1X0IFZ0"/>
<dbReference type="InterPro" id="IPR036097">
    <property type="entry name" value="HisK_dim/P_sf"/>
</dbReference>
<keyword evidence="7 14" id="KW-0418">Kinase</keyword>
<dbReference type="PANTHER" id="PTHR43304">
    <property type="entry name" value="PHYTOCHROME-LIKE PROTEIN CPH1"/>
    <property type="match status" value="1"/>
</dbReference>
<dbReference type="CDD" id="cd00082">
    <property type="entry name" value="HisKA"/>
    <property type="match status" value="1"/>
</dbReference>
<dbReference type="InterPro" id="IPR003660">
    <property type="entry name" value="HAMP_dom"/>
</dbReference>
<dbReference type="Proteomes" id="UP000192513">
    <property type="component" value="Unassembled WGS sequence"/>
</dbReference>
<dbReference type="SMART" id="SM00387">
    <property type="entry name" value="HATPase_c"/>
    <property type="match status" value="1"/>
</dbReference>
<evidence type="ECO:0000313" key="15">
    <source>
        <dbReference type="Proteomes" id="UP000192513"/>
    </source>
</evidence>
<comment type="catalytic activity">
    <reaction evidence="1">
        <text>ATP + protein L-histidine = ADP + protein N-phospho-L-histidine.</text>
        <dbReference type="EC" id="2.7.13.3"/>
    </reaction>
</comment>
<feature type="domain" description="Histidine kinase" evidence="12">
    <location>
        <begin position="299"/>
        <end position="518"/>
    </location>
</feature>
<feature type="transmembrane region" description="Helical" evidence="11">
    <location>
        <begin position="20"/>
        <end position="41"/>
    </location>
</feature>
<name>A0A1X0IFZ0_9MYCO</name>
<evidence type="ECO:0000256" key="1">
    <source>
        <dbReference type="ARBA" id="ARBA00000085"/>
    </source>
</evidence>
<dbReference type="PRINTS" id="PR00344">
    <property type="entry name" value="BCTRLSENSOR"/>
</dbReference>
<feature type="region of interest" description="Disordered" evidence="10">
    <location>
        <begin position="515"/>
        <end position="538"/>
    </location>
</feature>
<evidence type="ECO:0000259" key="12">
    <source>
        <dbReference type="PROSITE" id="PS50109"/>
    </source>
</evidence>
<dbReference type="GO" id="GO:0000155">
    <property type="term" value="F:phosphorelay sensor kinase activity"/>
    <property type="evidence" value="ECO:0007669"/>
    <property type="project" value="InterPro"/>
</dbReference>
<dbReference type="InterPro" id="IPR052162">
    <property type="entry name" value="Sensor_kinase/Photoreceptor"/>
</dbReference>
<sequence>MTPRLRRLRLSQLTVRGWQALILVSMGVMVLAGALIGAALLNRTDEMTHQLVDNIQPARVAAFQLQAALRDQETGIRGYLIAGDRQFLTPYYDGQHAEQVAAEEIRRRLGQRPDLIVDLVAIEDAAANWRASYAEPVIATVMPTGKNVTSKPSAERGKNEFDHLRTLFDRQNANLSAARVTAAYELKHTDAWRNRVLGAMVLLFFVTAGLLGFLVRDTVARPLAALAAACRRITQGSFDESITPPRRPKDVRDMAIDVENMRKRMVEELEVSRSAQAQLDEQAAELRRSNAELEQFAYVASHDLQEPLRKVASFCQLLERRYGDKLDERGIEYIGFAVDGAKRMQALINDLLTFSRVGRLGTTETDVNVDATLDSALANLALAVEESEAEIVRPDALPRIKGDPMLLTMLWQNLIGNAVKFRHKDRRPRVVIECVPGAGNHDGEWVITVSDNGIGIPAEFADKVFVIFQRLHGREVYAGTGVGLALVKKIVEHHGGTIRIDTPRTEGTRFEFTLPMAGPEPDPDADASRPAALEGAHE</sequence>
<evidence type="ECO:0000256" key="10">
    <source>
        <dbReference type="SAM" id="MobiDB-lite"/>
    </source>
</evidence>
<evidence type="ECO:0000256" key="8">
    <source>
        <dbReference type="ARBA" id="ARBA00022989"/>
    </source>
</evidence>
<dbReference type="Gene3D" id="3.30.565.10">
    <property type="entry name" value="Histidine kinase-like ATPase, C-terminal domain"/>
    <property type="match status" value="1"/>
</dbReference>
<dbReference type="PROSITE" id="PS50109">
    <property type="entry name" value="HIS_KIN"/>
    <property type="match status" value="1"/>
</dbReference>
<dbReference type="Pfam" id="PF00512">
    <property type="entry name" value="HisKA"/>
    <property type="match status" value="1"/>
</dbReference>
<dbReference type="SUPFAM" id="SSF47384">
    <property type="entry name" value="Homodimeric domain of signal transducing histidine kinase"/>
    <property type="match status" value="1"/>
</dbReference>
<dbReference type="InterPro" id="IPR004358">
    <property type="entry name" value="Sig_transdc_His_kin-like_C"/>
</dbReference>
<feature type="domain" description="HAMP" evidence="13">
    <location>
        <begin position="217"/>
        <end position="270"/>
    </location>
</feature>
<dbReference type="EC" id="2.7.13.3" evidence="3"/>
<keyword evidence="15" id="KW-1185">Reference proteome</keyword>
<evidence type="ECO:0000313" key="14">
    <source>
        <dbReference type="EMBL" id="ORB45229.1"/>
    </source>
</evidence>
<dbReference type="InterPro" id="IPR003661">
    <property type="entry name" value="HisK_dim/P_dom"/>
</dbReference>
<keyword evidence="4" id="KW-0597">Phosphoprotein</keyword>
<dbReference type="GO" id="GO:0005886">
    <property type="term" value="C:plasma membrane"/>
    <property type="evidence" value="ECO:0007669"/>
    <property type="project" value="UniProtKB-SubCell"/>
</dbReference>
<evidence type="ECO:0000256" key="6">
    <source>
        <dbReference type="ARBA" id="ARBA00022692"/>
    </source>
</evidence>
<proteinExistence type="predicted"/>
<comment type="subcellular location">
    <subcellularLocation>
        <location evidence="2">Cell membrane</location>
    </subcellularLocation>
</comment>
<dbReference type="SUPFAM" id="SSF55874">
    <property type="entry name" value="ATPase domain of HSP90 chaperone/DNA topoisomerase II/histidine kinase"/>
    <property type="match status" value="1"/>
</dbReference>
<evidence type="ECO:0000256" key="11">
    <source>
        <dbReference type="SAM" id="Phobius"/>
    </source>
</evidence>
<dbReference type="InterPro" id="IPR007891">
    <property type="entry name" value="CHASE3"/>
</dbReference>
<dbReference type="SUPFAM" id="SSF158472">
    <property type="entry name" value="HAMP domain-like"/>
    <property type="match status" value="1"/>
</dbReference>
<gene>
    <name evidence="14" type="ORF">BST39_05685</name>
</gene>
<feature type="transmembrane region" description="Helical" evidence="11">
    <location>
        <begin position="196"/>
        <end position="215"/>
    </location>
</feature>
<dbReference type="SMART" id="SM00304">
    <property type="entry name" value="HAMP"/>
    <property type="match status" value="1"/>
</dbReference>
<keyword evidence="6 11" id="KW-0812">Transmembrane</keyword>
<keyword evidence="9" id="KW-0902">Two-component regulatory system</keyword>
<keyword evidence="5" id="KW-0808">Transferase</keyword>
<dbReference type="InterPro" id="IPR036890">
    <property type="entry name" value="HATPase_C_sf"/>
</dbReference>
<evidence type="ECO:0000256" key="4">
    <source>
        <dbReference type="ARBA" id="ARBA00022553"/>
    </source>
</evidence>
<evidence type="ECO:0000259" key="13">
    <source>
        <dbReference type="PROSITE" id="PS50885"/>
    </source>
</evidence>
<dbReference type="Gene3D" id="6.10.340.10">
    <property type="match status" value="1"/>
</dbReference>
<evidence type="ECO:0000256" key="2">
    <source>
        <dbReference type="ARBA" id="ARBA00004236"/>
    </source>
</evidence>
<dbReference type="SMART" id="SM00388">
    <property type="entry name" value="HisKA"/>
    <property type="match status" value="1"/>
</dbReference>
<dbReference type="Pfam" id="PF00672">
    <property type="entry name" value="HAMP"/>
    <property type="match status" value="1"/>
</dbReference>
<dbReference type="EMBL" id="MVIE01000005">
    <property type="protein sequence ID" value="ORB45229.1"/>
    <property type="molecule type" value="Genomic_DNA"/>
</dbReference>
<keyword evidence="8 11" id="KW-1133">Transmembrane helix</keyword>